<keyword evidence="15" id="KW-1185">Reference proteome</keyword>
<dbReference type="SUPFAM" id="SSF63877">
    <property type="entry name" value="Methuselah ectodomain"/>
    <property type="match status" value="1"/>
</dbReference>
<dbReference type="Gene3D" id="2.30.160.11">
    <property type="match status" value="1"/>
</dbReference>
<feature type="domain" description="Methuselah N-terminal" evidence="13">
    <location>
        <begin position="25"/>
        <end position="178"/>
    </location>
</feature>
<dbReference type="Pfam" id="PF06652">
    <property type="entry name" value="Methuselah_N"/>
    <property type="match status" value="1"/>
</dbReference>
<comment type="subcellular location">
    <subcellularLocation>
        <location evidence="1">Cell membrane</location>
        <topology evidence="1">Multi-pass membrane protein</topology>
    </subcellularLocation>
</comment>
<evidence type="ECO:0000256" key="12">
    <source>
        <dbReference type="SAM" id="SignalP"/>
    </source>
</evidence>
<dbReference type="AlphaFoldDB" id="A0A9N9WR65"/>
<dbReference type="PANTHER" id="PTHR47154">
    <property type="entry name" value="G-PROTEIN COUPLED RECEPTOR MTH-RELATED"/>
    <property type="match status" value="1"/>
</dbReference>
<dbReference type="InterPro" id="IPR044860">
    <property type="entry name" value="Methusela_ecto_dom_1"/>
</dbReference>
<feature type="transmembrane region" description="Helical" evidence="11">
    <location>
        <begin position="269"/>
        <end position="289"/>
    </location>
</feature>
<evidence type="ECO:0000256" key="2">
    <source>
        <dbReference type="ARBA" id="ARBA00008979"/>
    </source>
</evidence>
<evidence type="ECO:0000256" key="11">
    <source>
        <dbReference type="SAM" id="Phobius"/>
    </source>
</evidence>
<keyword evidence="4 11" id="KW-0812">Transmembrane</keyword>
<keyword evidence="7" id="KW-0297">G-protein coupled receptor</keyword>
<dbReference type="InterPro" id="IPR023311">
    <property type="entry name" value="Methusela_ecto_dom_2"/>
</dbReference>
<evidence type="ECO:0000256" key="3">
    <source>
        <dbReference type="ARBA" id="ARBA00022475"/>
    </source>
</evidence>
<dbReference type="InterPro" id="IPR051384">
    <property type="entry name" value="Mth_GPCR"/>
</dbReference>
<sequence>MEMEWKLLIAVFIFISRSVESSLPCSFIETVNITGGYVDIDRNYIYSSDVYPLGAYQEFDYLEDFARNRVSVDPHIRGCICKLKPCIRLCCQGKENNFDSNCFISDTITVVNEVNEDETIDLNDTHYGILIGRPCKVMYELNVADYDDDRWNFLKNGSIYKPEDKQVHNIDDYCFGVTNKTVAILYLCFENSDDSIDNRYVVYPIGMLISIPFLIITFLIYACVPELQNIHGRSLMCYTFSLTILYAALITAQMDIIDLYLHQKICKTVGYLIYLAAFLSFFWMNVMCFDIWKIARKAVRRSQQEELKTFIIYSIYSVTCPLLMTITVFLIDVTKPFDQHYLPMIGEIKCWIQSQFKAEAIYVYIPISIIILLNVALFGDTARNIWNFQNSSVKGGKGQMRNRILRRRFFIYLRLFILMGFMWSMESISWLVGSKSIFFYIVDFFNCIQGLLIFLICVCDVRTRQLLVKRCCPRRFASKESVTAVEEIENTPSDRLTISESKIKN</sequence>
<evidence type="ECO:0000256" key="4">
    <source>
        <dbReference type="ARBA" id="ARBA00022692"/>
    </source>
</evidence>
<feature type="transmembrane region" description="Helical" evidence="11">
    <location>
        <begin position="200"/>
        <end position="223"/>
    </location>
</feature>
<name>A0A9N9WR65_9DIPT</name>
<comment type="similarity">
    <text evidence="2">Belongs to the G-protein coupled receptor 2 family. Mth subfamily.</text>
</comment>
<keyword evidence="9" id="KW-0675">Receptor</keyword>
<feature type="signal peptide" evidence="12">
    <location>
        <begin position="1"/>
        <end position="21"/>
    </location>
</feature>
<dbReference type="InterPro" id="IPR010596">
    <property type="entry name" value="Methuselah_N_dom"/>
</dbReference>
<feature type="transmembrane region" description="Helical" evidence="11">
    <location>
        <begin position="361"/>
        <end position="379"/>
    </location>
</feature>
<evidence type="ECO:0000256" key="6">
    <source>
        <dbReference type="ARBA" id="ARBA00022989"/>
    </source>
</evidence>
<keyword evidence="5 12" id="KW-0732">Signal</keyword>
<proteinExistence type="inferred from homology"/>
<dbReference type="Proteomes" id="UP001153620">
    <property type="component" value="Chromosome 2"/>
</dbReference>
<keyword evidence="6 11" id="KW-1133">Transmembrane helix</keyword>
<accession>A0A9N9WR65</accession>
<dbReference type="EMBL" id="OU895878">
    <property type="protein sequence ID" value="CAG9805775.1"/>
    <property type="molecule type" value="Genomic_DNA"/>
</dbReference>
<reference evidence="14" key="1">
    <citation type="submission" date="2022-01" db="EMBL/GenBank/DDBJ databases">
        <authorList>
            <person name="King R."/>
        </authorList>
    </citation>
    <scope>NUCLEOTIDE SEQUENCE</scope>
</reference>
<organism evidence="14 15">
    <name type="scientific">Chironomus riparius</name>
    <dbReference type="NCBI Taxonomy" id="315576"/>
    <lineage>
        <taxon>Eukaryota</taxon>
        <taxon>Metazoa</taxon>
        <taxon>Ecdysozoa</taxon>
        <taxon>Arthropoda</taxon>
        <taxon>Hexapoda</taxon>
        <taxon>Insecta</taxon>
        <taxon>Pterygota</taxon>
        <taxon>Neoptera</taxon>
        <taxon>Endopterygota</taxon>
        <taxon>Diptera</taxon>
        <taxon>Nematocera</taxon>
        <taxon>Chironomoidea</taxon>
        <taxon>Chironomidae</taxon>
        <taxon>Chironominae</taxon>
        <taxon>Chironomus</taxon>
    </lineage>
</organism>
<evidence type="ECO:0000256" key="7">
    <source>
        <dbReference type="ARBA" id="ARBA00023040"/>
    </source>
</evidence>
<dbReference type="Gene3D" id="2.170.180.11">
    <property type="entry name" value="Methuselah ectodomain, domain 2"/>
    <property type="match status" value="1"/>
</dbReference>
<evidence type="ECO:0000256" key="5">
    <source>
        <dbReference type="ARBA" id="ARBA00022729"/>
    </source>
</evidence>
<keyword evidence="3" id="KW-1003">Cell membrane</keyword>
<evidence type="ECO:0000256" key="9">
    <source>
        <dbReference type="ARBA" id="ARBA00023170"/>
    </source>
</evidence>
<feature type="transmembrane region" description="Helical" evidence="11">
    <location>
        <begin position="310"/>
        <end position="331"/>
    </location>
</feature>
<evidence type="ECO:0000256" key="10">
    <source>
        <dbReference type="ARBA" id="ARBA00023224"/>
    </source>
</evidence>
<feature type="transmembrane region" description="Helical" evidence="11">
    <location>
        <begin position="409"/>
        <end position="425"/>
    </location>
</feature>
<evidence type="ECO:0000256" key="1">
    <source>
        <dbReference type="ARBA" id="ARBA00004651"/>
    </source>
</evidence>
<evidence type="ECO:0000313" key="14">
    <source>
        <dbReference type="EMBL" id="CAG9805775.1"/>
    </source>
</evidence>
<feature type="transmembrane region" description="Helical" evidence="11">
    <location>
        <begin position="437"/>
        <end position="459"/>
    </location>
</feature>
<dbReference type="InterPro" id="IPR036272">
    <property type="entry name" value="Methuselah_N_sf"/>
</dbReference>
<dbReference type="GO" id="GO:0005886">
    <property type="term" value="C:plasma membrane"/>
    <property type="evidence" value="ECO:0007669"/>
    <property type="project" value="UniProtKB-SubCell"/>
</dbReference>
<evidence type="ECO:0000256" key="8">
    <source>
        <dbReference type="ARBA" id="ARBA00023136"/>
    </source>
</evidence>
<protein>
    <recommendedName>
        <fullName evidence="13">Methuselah N-terminal domain-containing protein</fullName>
    </recommendedName>
</protein>
<feature type="transmembrane region" description="Helical" evidence="11">
    <location>
        <begin position="235"/>
        <end position="257"/>
    </location>
</feature>
<dbReference type="CDD" id="cd15039">
    <property type="entry name" value="7tmB3_Methuselah-like"/>
    <property type="match status" value="1"/>
</dbReference>
<gene>
    <name evidence="14" type="ORF">CHIRRI_LOCUS8643</name>
</gene>
<evidence type="ECO:0000259" key="13">
    <source>
        <dbReference type="Pfam" id="PF06652"/>
    </source>
</evidence>
<dbReference type="PANTHER" id="PTHR47154:SF2">
    <property type="entry name" value="G-PROTEIN COUPLED RECEPTOR MTH-RELATED"/>
    <property type="match status" value="1"/>
</dbReference>
<keyword evidence="10" id="KW-0807">Transducer</keyword>
<feature type="chain" id="PRO_5040499640" description="Methuselah N-terminal domain-containing protein" evidence="12">
    <location>
        <begin position="22"/>
        <end position="505"/>
    </location>
</feature>
<evidence type="ECO:0000313" key="15">
    <source>
        <dbReference type="Proteomes" id="UP001153620"/>
    </source>
</evidence>
<dbReference type="Gene3D" id="1.20.1070.10">
    <property type="entry name" value="Rhodopsin 7-helix transmembrane proteins"/>
    <property type="match status" value="1"/>
</dbReference>
<reference evidence="14" key="2">
    <citation type="submission" date="2022-10" db="EMBL/GenBank/DDBJ databases">
        <authorList>
            <consortium name="ENA_rothamsted_submissions"/>
            <consortium name="culmorum"/>
            <person name="King R."/>
        </authorList>
    </citation>
    <scope>NUCLEOTIDE SEQUENCE</scope>
</reference>
<dbReference type="OrthoDB" id="6134459at2759"/>
<keyword evidence="8 11" id="KW-0472">Membrane</keyword>
<dbReference type="GO" id="GO:0008528">
    <property type="term" value="F:G protein-coupled peptide receptor activity"/>
    <property type="evidence" value="ECO:0007669"/>
    <property type="project" value="TreeGrafter"/>
</dbReference>